<dbReference type="PROSITE" id="PS00518">
    <property type="entry name" value="ZF_RING_1"/>
    <property type="match status" value="1"/>
</dbReference>
<comment type="function">
    <text evidence="12">Seems to be involved in regulation of transcriptional activity of MYC. In vitro, inhibits DNA-binding activity of Mad-MAX heterodimers. Can recruit Mad transcriptional repressors (MXD1, MXD3, MXD4 and MXI1) to the cytoplasm. May be involved in spermiogenesis.</text>
</comment>
<dbReference type="GO" id="GO:0008270">
    <property type="term" value="F:zinc ion binding"/>
    <property type="evidence" value="ECO:0007669"/>
    <property type="project" value="UniProtKB-KW"/>
</dbReference>
<evidence type="ECO:0000256" key="9">
    <source>
        <dbReference type="ARBA" id="ARBA00022833"/>
    </source>
</evidence>
<dbReference type="VGNC" id="VGNC:106291">
    <property type="gene designation" value="RNF17"/>
</dbReference>
<accession>F6XZB6</accession>
<dbReference type="FunCoup" id="F6XZB6">
    <property type="interactions" value="2"/>
</dbReference>
<evidence type="ECO:0000313" key="21">
    <source>
        <dbReference type="VGNC" id="VGNC:106291"/>
    </source>
</evidence>
<name>F6XZB6_MACMU</name>
<evidence type="ECO:0000256" key="5">
    <source>
        <dbReference type="ARBA" id="ARBA00022723"/>
    </source>
</evidence>
<dbReference type="Pfam" id="PF00567">
    <property type="entry name" value="TUDOR"/>
    <property type="match status" value="5"/>
</dbReference>
<dbReference type="GO" id="GO:0030154">
    <property type="term" value="P:cell differentiation"/>
    <property type="evidence" value="ECO:0007669"/>
    <property type="project" value="UniProtKB-KW"/>
</dbReference>
<dbReference type="SUPFAM" id="SSF63748">
    <property type="entry name" value="Tudor/PWWP/MBT"/>
    <property type="match status" value="5"/>
</dbReference>
<evidence type="ECO:0000256" key="11">
    <source>
        <dbReference type="ARBA" id="ARBA00023242"/>
    </source>
</evidence>
<sequence length="1624" mass="184572">MAAEPSKTGPSRSAYQRMGRKSQHWGAADIQCTRCGRRVSRASGHHCELQCGHAFCELCLLMTEECTTIVCPDCEVATAVNTRQGCYAMAGYVKEDSIMEKRQPKTIKNCSQDFKKTADQLTTGLERSASTHRTVLNSSSVMLDTNTAEEIDEALTTAHHNFEQLSIAGKALEHMQKQTIEERERVTEVVEKQFDQLLAFFDSRKKNLCEEFARTTDDYLSNLIKAKSYIEEKKNNLNAAMNIARALQLSPSLRTYCDLKQIIRTLKLTSDSELAQVSSPKLRNPPRLSVNCSEIICMFNNMGKIEFGDSAKCYPQENEIRQNIQKKYNNKKGLSCYDTYPPLEKKKVDMSVVTNEAPPPPLQPETNDVHLEAKIFQPQKDVVATASSKTIAVLPQMGSSPDVIIEEIIEDNMESSAELVFVSHVIDPCHFYIRKYSQIKDAKVLEKKVNEFCNRSSHLDPSDILELGARIFVNSIKNGMWCRGTITELIPIEGKNTRKPCSPTRLFVHEVALIQIFMVDFGNSEVLIVTGVVDTHVRPEHSAKQHIALNDLCLILRKSEPYIEGLLKDIQPLAQPCSLKDIVPQNSNEGWEEEAKVEFLKMVNNKAVSMKVFREEDGVLIVDLQKPPPNKISSDMPVSLRDALVFMELAKFKSQSLRSHFEKNTTLHYHPPILPKEMTDVSVTVCHINSPGDFYLQLIEGLDFLFLLKTIEEFYKNEAGENLEILCPVQDQVCVAKFEDGIWYRAKVIGLPGHQEVEVKYVDFGNTAKITIKDVRKIKDEFLTAPEKAIKCKLAYIEPYKRTMQWSKEAKEKFEDKAQDKFMTCSIIKILEDNVLLVELFDSLGVPEMTTTSINDQLVKEGLASYEIGYILKDNSQKHIEVWDPSPEEIISNEVHNLNPVSAKSLPNENFQSLYNKELPVHICNVISPEKIYVQWLLTENLLNSLEEKMIAAYENSKWEPVKWENDMHCAVKIQDKNQWRRGQIIRMVTDTLVEVLLYDVGVELVVNVDCLRKLQENLKTMGRLSLECSLVDIRPAGGSDKWTATACDCLSLYLTGAVATIILQVDSEENNTTWPLPVKIFCRDEKGERVDVSKYLIKKGLALRERRINKLDNSHSLSEKSLEVPLEQEDSVVTNCIKTNFDPDKKTADIISEQKVSEFQEEILEPRTARGYKPPAIPNMKVFEATVSCVGDDGTIFVVPKLSEFELIKMTNEIQSNLKCLGLLEPYFWKKGEACAVRGSDTLWYRGKVMEVVGGAVRVQYLDHGFTEKIPQCHLYPILLYPDIPQFCIPCQLHSTTPVGNVWQPDAIEVLQQLLSKREVDIHIMELPKNPWEKLSIHLYFDGMSLSYFMAYYKYCTSEHTEEMLKEKPRSDHDKKYEEEQWEIRFEELLSSETDTPLLPPYLSSSLPSPGELCAVQVKHVVSPNEVYICLDSVETCNHSNQHSDTDDSGVSGESESESLDEALQRVNKKVEALPPLTDFRTEMPCLAEYDDGLWYRAKIVSIKEFNPLSILVQFVDYGSTAKLTLNRLCQIPPHLMRYPARAIKVLLAGFKPPLRDLGETRIPYCPKWSMEALWAMIDCLQGKQLYAVSMAPAPEQIVTLYDEEQHPVHMPLVEMGLADKDE</sequence>
<dbReference type="InterPro" id="IPR017907">
    <property type="entry name" value="Znf_RING_CS"/>
</dbReference>
<dbReference type="GO" id="GO:0007283">
    <property type="term" value="P:spermatogenesis"/>
    <property type="evidence" value="ECO:0007669"/>
    <property type="project" value="UniProtKB-KW"/>
</dbReference>
<evidence type="ECO:0000256" key="12">
    <source>
        <dbReference type="ARBA" id="ARBA00057086"/>
    </source>
</evidence>
<evidence type="ECO:0000256" key="2">
    <source>
        <dbReference type="ARBA" id="ARBA00004496"/>
    </source>
</evidence>
<dbReference type="InterPro" id="IPR001841">
    <property type="entry name" value="Znf_RING"/>
</dbReference>
<dbReference type="Bgee" id="ENSMMUG00000014610">
    <property type="expression patterns" value="Expressed in spermatocyte and 4 other cell types or tissues"/>
</dbReference>
<dbReference type="Gene3D" id="2.40.50.90">
    <property type="match status" value="3"/>
</dbReference>
<evidence type="ECO:0000256" key="1">
    <source>
        <dbReference type="ARBA" id="ARBA00004123"/>
    </source>
</evidence>
<gene>
    <name evidence="19 21" type="primary">RNF17</name>
</gene>
<dbReference type="InterPro" id="IPR002999">
    <property type="entry name" value="Tudor"/>
</dbReference>
<evidence type="ECO:0000256" key="16">
    <source>
        <dbReference type="SAM" id="MobiDB-lite"/>
    </source>
</evidence>
<evidence type="ECO:0000256" key="6">
    <source>
        <dbReference type="ARBA" id="ARBA00022737"/>
    </source>
</evidence>
<keyword evidence="4" id="KW-0963">Cytoplasm</keyword>
<keyword evidence="9" id="KW-0862">Zinc</keyword>
<dbReference type="GeneTree" id="ENSGT00940000157559"/>
<feature type="region of interest" description="Disordered" evidence="16">
    <location>
        <begin position="1442"/>
        <end position="1463"/>
    </location>
</feature>
<keyword evidence="8" id="KW-0221">Differentiation</keyword>
<keyword evidence="3" id="KW-0217">Developmental protein</keyword>
<dbReference type="InterPro" id="IPR035437">
    <property type="entry name" value="SNase_OB-fold_sf"/>
</dbReference>
<dbReference type="Gene3D" id="2.30.30.140">
    <property type="match status" value="5"/>
</dbReference>
<dbReference type="PANTHER" id="PTHR16442:SF1">
    <property type="entry name" value="RING FINGER PROTEIN 17"/>
    <property type="match status" value="1"/>
</dbReference>
<keyword evidence="5" id="KW-0479">Metal-binding</keyword>
<evidence type="ECO:0000259" key="18">
    <source>
        <dbReference type="PROSITE" id="PS50304"/>
    </source>
</evidence>
<dbReference type="GO" id="GO:0005737">
    <property type="term" value="C:cytoplasm"/>
    <property type="evidence" value="ECO:0007669"/>
    <property type="project" value="UniProtKB-SubCell"/>
</dbReference>
<keyword evidence="6" id="KW-0677">Repeat</keyword>
<dbReference type="PROSITE" id="PS50304">
    <property type="entry name" value="TUDOR"/>
    <property type="match status" value="4"/>
</dbReference>
<evidence type="ECO:0000256" key="4">
    <source>
        <dbReference type="ARBA" id="ARBA00022490"/>
    </source>
</evidence>
<dbReference type="FunFam" id="2.30.30.140:FF:000114">
    <property type="entry name" value="RING finger protein 17"/>
    <property type="match status" value="1"/>
</dbReference>
<feature type="domain" description="Tudor" evidence="18">
    <location>
        <begin position="727"/>
        <end position="785"/>
    </location>
</feature>
<evidence type="ECO:0000313" key="19">
    <source>
        <dbReference type="Ensembl" id="ENSMMUP00000036477.2"/>
    </source>
</evidence>
<dbReference type="CDD" id="cd20417">
    <property type="entry name" value="Tudor_TDRD4_rpt4"/>
    <property type="match status" value="1"/>
</dbReference>
<feature type="region of interest" description="Disordered" evidence="16">
    <location>
        <begin position="1"/>
        <end position="22"/>
    </location>
</feature>
<dbReference type="CDD" id="cd20414">
    <property type="entry name" value="Tudor_TDRD4_rpt1"/>
    <property type="match status" value="1"/>
</dbReference>
<dbReference type="SUPFAM" id="SSF50199">
    <property type="entry name" value="Staphylococcal nuclease"/>
    <property type="match status" value="1"/>
</dbReference>
<reference evidence="19" key="2">
    <citation type="submission" date="2019-01" db="EMBL/GenBank/DDBJ databases">
        <authorList>
            <person name="Graves T."/>
            <person name="Eichler E.E."/>
            <person name="Wilson R.K."/>
        </authorList>
    </citation>
    <scope>NUCLEOTIDE SEQUENCE [LARGE SCALE GENOMIC DNA]</scope>
    <source>
        <strain evidence="19">17573</strain>
    </source>
</reference>
<feature type="domain" description="RING-type" evidence="17">
    <location>
        <begin position="32"/>
        <end position="75"/>
    </location>
</feature>
<dbReference type="CDD" id="cd20416">
    <property type="entry name" value="Tudor_TDRD4_rpt3"/>
    <property type="match status" value="1"/>
</dbReference>
<reference evidence="19" key="4">
    <citation type="submission" date="2025-09" db="UniProtKB">
        <authorList>
            <consortium name="Ensembl"/>
        </authorList>
    </citation>
    <scope>IDENTIFICATION</scope>
    <source>
        <strain evidence="19">17573</strain>
    </source>
</reference>
<proteinExistence type="predicted"/>
<reference evidence="20" key="1">
    <citation type="journal article" date="2007" name="Science">
        <title>Evolutionary and biomedical insights from the rhesus macaque genome.</title>
        <authorList>
            <person name="Gibbs R.A."/>
            <person name="Rogers J."/>
            <person name="Katze M.G."/>
            <person name="Bumgarner R."/>
            <person name="Weinstock G.M."/>
            <person name="Mardis E.R."/>
            <person name="Remington K.A."/>
            <person name="Strausberg R.L."/>
            <person name="Venter J.C."/>
            <person name="Wilson R.K."/>
            <person name="Batzer M.A."/>
            <person name="Bustamante C.D."/>
            <person name="Eichler E.E."/>
            <person name="Hahn M.W."/>
            <person name="Hardison R.C."/>
            <person name="Makova K.D."/>
            <person name="Miller W."/>
            <person name="Milosavljevic A."/>
            <person name="Palermo R.E."/>
            <person name="Siepel A."/>
            <person name="Sikela J.M."/>
            <person name="Attaway T."/>
            <person name="Bell S."/>
            <person name="Bernard K.E."/>
            <person name="Buhay C.J."/>
            <person name="Chandrabose M.N."/>
            <person name="Dao M."/>
            <person name="Davis C."/>
            <person name="Delehaunty K.D."/>
            <person name="Ding Y."/>
            <person name="Dinh H.H."/>
            <person name="Dugan-Rocha S."/>
            <person name="Fulton L.A."/>
            <person name="Gabisi R.A."/>
            <person name="Garner T.T."/>
            <person name="Godfrey J."/>
            <person name="Hawes A.C."/>
            <person name="Hernandez J."/>
            <person name="Hines S."/>
            <person name="Holder M."/>
            <person name="Hume J."/>
            <person name="Jhangiani S.N."/>
            <person name="Joshi V."/>
            <person name="Khan Z.M."/>
            <person name="Kirkness E.F."/>
            <person name="Cree A."/>
            <person name="Fowler R.G."/>
            <person name="Lee S."/>
            <person name="Lewis L.R."/>
            <person name="Li Z."/>
            <person name="Liu Y.-S."/>
            <person name="Moore S.M."/>
            <person name="Muzny D."/>
            <person name="Nazareth L.V."/>
            <person name="Ngo D.N."/>
            <person name="Okwuonu G.O."/>
            <person name="Pai G."/>
            <person name="Parker D."/>
            <person name="Paul H.A."/>
            <person name="Pfannkoch C."/>
            <person name="Pohl C.S."/>
            <person name="Rogers Y.-H.C."/>
            <person name="Ruiz S.J."/>
            <person name="Sabo A."/>
            <person name="Santibanez J."/>
            <person name="Schneider B.W."/>
            <person name="Smith S.M."/>
            <person name="Sodergren E."/>
            <person name="Svatek A.F."/>
            <person name="Utterback T.R."/>
            <person name="Vattathil S."/>
            <person name="Warren W."/>
            <person name="White C.S."/>
            <person name="Chinwalla A.T."/>
            <person name="Feng Y."/>
            <person name="Halpern A.L."/>
            <person name="Hillier L.W."/>
            <person name="Huang X."/>
            <person name="Minx P."/>
            <person name="Nelson J.O."/>
            <person name="Pepin K.H."/>
            <person name="Qin X."/>
            <person name="Sutton G.G."/>
            <person name="Venter E."/>
            <person name="Walenz B.P."/>
            <person name="Wallis J.W."/>
            <person name="Worley K.C."/>
            <person name="Yang S.-P."/>
            <person name="Jones S.M."/>
            <person name="Marra M.A."/>
            <person name="Rocchi M."/>
            <person name="Schein J.E."/>
            <person name="Baertsch R."/>
            <person name="Clarke L."/>
            <person name="Csuros M."/>
            <person name="Glasscock J."/>
            <person name="Harris R.A."/>
            <person name="Havlak P."/>
            <person name="Jackson A.R."/>
            <person name="Jiang H."/>
            <person name="Liu Y."/>
            <person name="Messina D.N."/>
            <person name="Shen Y."/>
            <person name="Song H.X.-Z."/>
            <person name="Wylie T."/>
            <person name="Zhang L."/>
            <person name="Birney E."/>
            <person name="Han K."/>
            <person name="Konkel M.K."/>
            <person name="Lee J."/>
            <person name="Smit A.F.A."/>
            <person name="Ullmer B."/>
            <person name="Wang H."/>
            <person name="Xing J."/>
            <person name="Burhans R."/>
            <person name="Cheng Z."/>
            <person name="Karro J.E."/>
            <person name="Ma J."/>
            <person name="Raney B."/>
            <person name="She X."/>
            <person name="Cox M.J."/>
            <person name="Demuth J.P."/>
            <person name="Dumas L.J."/>
            <person name="Han S.-G."/>
            <person name="Hopkins J."/>
            <person name="Karimpour-Fard A."/>
            <person name="Kim Y.H."/>
            <person name="Pollack J.R."/>
            <person name="Vinar T."/>
            <person name="Addo-Quaye C."/>
            <person name="Degenhardt J."/>
            <person name="Denby A."/>
            <person name="Hubisz M.J."/>
            <person name="Indap A."/>
            <person name="Kosiol C."/>
            <person name="Lahn B.T."/>
            <person name="Lawson H.A."/>
            <person name="Marklein A."/>
            <person name="Nielsen R."/>
            <person name="Vallender E.J."/>
            <person name="Clark A.G."/>
            <person name="Ferguson B."/>
            <person name="Hernandez R.D."/>
            <person name="Hirani K."/>
            <person name="Kehrer-Sawatzki H."/>
            <person name="Kolb J."/>
            <person name="Patil S."/>
            <person name="Pu L.-L."/>
            <person name="Ren Y."/>
            <person name="Smith D.G."/>
            <person name="Wheeler D.A."/>
            <person name="Schenck I."/>
            <person name="Ball E.V."/>
            <person name="Chen R."/>
            <person name="Cooper D.N."/>
            <person name="Giardine B."/>
            <person name="Hsu F."/>
            <person name="Kent W.J."/>
            <person name="Lesk A."/>
            <person name="Nelson D.L."/>
            <person name="O'brien W.E."/>
            <person name="Pruefer K."/>
            <person name="Stenson P.D."/>
            <person name="Wallace J.C."/>
            <person name="Ke H."/>
            <person name="Liu X.-M."/>
            <person name="Wang P."/>
            <person name="Xiang A.P."/>
            <person name="Yang F."/>
            <person name="Barber G.P."/>
            <person name="Haussler D."/>
            <person name="Karolchik D."/>
            <person name="Kern A.D."/>
            <person name="Kuhn R.M."/>
            <person name="Smith K.E."/>
            <person name="Zwieg A.S."/>
        </authorList>
    </citation>
    <scope>NUCLEOTIDE SEQUENCE [LARGE SCALE GENOMIC DNA]</scope>
    <source>
        <strain evidence="20">17573</strain>
    </source>
</reference>
<dbReference type="GO" id="GO:0005634">
    <property type="term" value="C:nucleus"/>
    <property type="evidence" value="ECO:0007669"/>
    <property type="project" value="UniProtKB-SubCell"/>
</dbReference>
<evidence type="ECO:0000256" key="15">
    <source>
        <dbReference type="PROSITE-ProRule" id="PRU00175"/>
    </source>
</evidence>
<dbReference type="HOGENOM" id="CLU_333339_0_0_1"/>
<comment type="subcellular location">
    <subcellularLocation>
        <location evidence="2">Cytoplasm</location>
    </subcellularLocation>
    <subcellularLocation>
        <location evidence="1">Nucleus</location>
    </subcellularLocation>
</comment>
<dbReference type="InterPro" id="IPR047849">
    <property type="entry name" value="RNF17-like_TUDOR_rpt4"/>
</dbReference>
<dbReference type="SMART" id="SM00333">
    <property type="entry name" value="TUDOR"/>
    <property type="match status" value="4"/>
</dbReference>
<dbReference type="InterPro" id="IPR047847">
    <property type="entry name" value="RNF17-like_TUDOR_rpt2"/>
</dbReference>
<feature type="domain" description="Tudor" evidence="18">
    <location>
        <begin position="1229"/>
        <end position="1286"/>
    </location>
</feature>
<dbReference type="InterPro" id="IPR047845">
    <property type="entry name" value="RNF17-like_TUDOR_rpt1"/>
</dbReference>
<dbReference type="PROSITE" id="PS50089">
    <property type="entry name" value="ZF_RING_2"/>
    <property type="match status" value="1"/>
</dbReference>
<reference evidence="19" key="3">
    <citation type="submission" date="2025-08" db="UniProtKB">
        <authorList>
            <consortium name="Ensembl"/>
        </authorList>
    </citation>
    <scope>IDENTIFICATION</scope>
    <source>
        <strain evidence="19">17573</strain>
    </source>
</reference>
<evidence type="ECO:0000256" key="8">
    <source>
        <dbReference type="ARBA" id="ARBA00022782"/>
    </source>
</evidence>
<keyword evidence="11" id="KW-0539">Nucleus</keyword>
<evidence type="ECO:0000256" key="13">
    <source>
        <dbReference type="ARBA" id="ARBA00062119"/>
    </source>
</evidence>
<organism evidence="19 20">
    <name type="scientific">Macaca mulatta</name>
    <name type="common">Rhesus macaque</name>
    <dbReference type="NCBI Taxonomy" id="9544"/>
    <lineage>
        <taxon>Eukaryota</taxon>
        <taxon>Metazoa</taxon>
        <taxon>Chordata</taxon>
        <taxon>Craniata</taxon>
        <taxon>Vertebrata</taxon>
        <taxon>Euteleostomi</taxon>
        <taxon>Mammalia</taxon>
        <taxon>Eutheria</taxon>
        <taxon>Euarchontoglires</taxon>
        <taxon>Primates</taxon>
        <taxon>Haplorrhini</taxon>
        <taxon>Catarrhini</taxon>
        <taxon>Cercopithecidae</taxon>
        <taxon>Cercopithecinae</taxon>
        <taxon>Macaca</taxon>
    </lineage>
</organism>
<keyword evidence="7 15" id="KW-0863">Zinc-finger</keyword>
<dbReference type="PaxDb" id="9544-ENSMMUP00000036477"/>
<dbReference type="SMR" id="F6XZB6"/>
<dbReference type="VEuPathDB" id="HostDB:ENSMMUG00000014610"/>
<dbReference type="InterPro" id="IPR047850">
    <property type="entry name" value="RNF17-like_TUDOR_rpt5"/>
</dbReference>
<evidence type="ECO:0000256" key="7">
    <source>
        <dbReference type="ARBA" id="ARBA00022771"/>
    </source>
</evidence>
<protein>
    <recommendedName>
        <fullName evidence="14">RING finger protein 17</fullName>
    </recommendedName>
</protein>
<dbReference type="CDD" id="cd20415">
    <property type="entry name" value="Tudor_TDRD4_rpt2"/>
    <property type="match status" value="1"/>
</dbReference>
<feature type="domain" description="Tudor" evidence="18">
    <location>
        <begin position="963"/>
        <end position="1022"/>
    </location>
</feature>
<evidence type="ECO:0000256" key="3">
    <source>
        <dbReference type="ARBA" id="ARBA00022473"/>
    </source>
</evidence>
<comment type="subunit">
    <text evidence="13">Interacts with MXD1, MXD3, MXD4, MXI1 and PIWIL1. Self-associates.</text>
</comment>
<dbReference type="OMA" id="HCAVKVP"/>
<dbReference type="PANTHER" id="PTHR16442">
    <property type="entry name" value="RING FINGER PROTEIN 17"/>
    <property type="match status" value="1"/>
</dbReference>
<keyword evidence="20" id="KW-1185">Reference proteome</keyword>
<dbReference type="STRING" id="9544.ENSMMUP00000036477"/>
<dbReference type="CDD" id="cd20418">
    <property type="entry name" value="Tudor_TDRD4_rpt5"/>
    <property type="match status" value="1"/>
</dbReference>
<dbReference type="InterPro" id="IPR047848">
    <property type="entry name" value="RNF17-like_TUDOR_rpt3"/>
</dbReference>
<evidence type="ECO:0000256" key="10">
    <source>
        <dbReference type="ARBA" id="ARBA00022871"/>
    </source>
</evidence>
<feature type="domain" description="Tudor" evidence="18">
    <location>
        <begin position="1480"/>
        <end position="1540"/>
    </location>
</feature>
<evidence type="ECO:0000259" key="17">
    <source>
        <dbReference type="PROSITE" id="PS50089"/>
    </source>
</evidence>
<dbReference type="Ensembl" id="ENSMMUT00000043475.3">
    <property type="protein sequence ID" value="ENSMMUP00000036477.2"/>
    <property type="gene ID" value="ENSMMUG00000014610.4"/>
</dbReference>
<dbReference type="Proteomes" id="UP000006718">
    <property type="component" value="Chromosome 17"/>
</dbReference>
<evidence type="ECO:0000313" key="20">
    <source>
        <dbReference type="Proteomes" id="UP000006718"/>
    </source>
</evidence>
<keyword evidence="10" id="KW-0744">Spermatogenesis</keyword>
<dbReference type="InParanoid" id="F6XZB6"/>
<evidence type="ECO:0000256" key="14">
    <source>
        <dbReference type="ARBA" id="ARBA00072636"/>
    </source>
</evidence>